<accession>A0A1N7IW79</accession>
<evidence type="ECO:0008006" key="4">
    <source>
        <dbReference type="Google" id="ProtNLM"/>
    </source>
</evidence>
<evidence type="ECO:0000256" key="1">
    <source>
        <dbReference type="SAM" id="Phobius"/>
    </source>
</evidence>
<keyword evidence="1" id="KW-1133">Transmembrane helix</keyword>
<dbReference type="AlphaFoldDB" id="A0A1N7IW79"/>
<sequence>MGSQTNSQDQHEENDFLDMVKGTALFTGLFLGIALVGGILAEVLK</sequence>
<reference evidence="3" key="1">
    <citation type="submission" date="2017-01" db="EMBL/GenBank/DDBJ databases">
        <authorList>
            <person name="Varghese N."/>
            <person name="Submissions S."/>
        </authorList>
    </citation>
    <scope>NUCLEOTIDE SEQUENCE [LARGE SCALE GENOMIC DNA]</scope>
    <source>
        <strain evidence="3">DSM 45196</strain>
    </source>
</reference>
<keyword evidence="1" id="KW-0812">Transmembrane</keyword>
<keyword evidence="1" id="KW-0472">Membrane</keyword>
<evidence type="ECO:0000313" key="2">
    <source>
        <dbReference type="EMBL" id="SIS41362.1"/>
    </source>
</evidence>
<name>A0A1N7IW79_9BACL</name>
<dbReference type="Proteomes" id="UP000186795">
    <property type="component" value="Unassembled WGS sequence"/>
</dbReference>
<proteinExistence type="predicted"/>
<evidence type="ECO:0000313" key="3">
    <source>
        <dbReference type="Proteomes" id="UP000186795"/>
    </source>
</evidence>
<feature type="transmembrane region" description="Helical" evidence="1">
    <location>
        <begin position="24"/>
        <end position="44"/>
    </location>
</feature>
<dbReference type="EMBL" id="FTOD01000001">
    <property type="protein sequence ID" value="SIS41362.1"/>
    <property type="molecule type" value="Genomic_DNA"/>
</dbReference>
<dbReference type="RefSeq" id="WP_009708796.1">
    <property type="nucleotide sequence ID" value="NZ_CP048103.1"/>
</dbReference>
<protein>
    <recommendedName>
        <fullName evidence="4">YqzM-like protein</fullName>
    </recommendedName>
</protein>
<gene>
    <name evidence="2" type="ORF">SAMN05421790_101432</name>
</gene>
<keyword evidence="3" id="KW-1185">Reference proteome</keyword>
<organism evidence="2 3">
    <name type="scientific">Kroppenstedtia eburnea</name>
    <dbReference type="NCBI Taxonomy" id="714067"/>
    <lineage>
        <taxon>Bacteria</taxon>
        <taxon>Bacillati</taxon>
        <taxon>Bacillota</taxon>
        <taxon>Bacilli</taxon>
        <taxon>Bacillales</taxon>
        <taxon>Thermoactinomycetaceae</taxon>
        <taxon>Kroppenstedtia</taxon>
    </lineage>
</organism>